<evidence type="ECO:0000313" key="3">
    <source>
        <dbReference type="Proteomes" id="UP000515679"/>
    </source>
</evidence>
<dbReference type="Proteomes" id="UP000515679">
    <property type="component" value="Chromosome"/>
</dbReference>
<proteinExistence type="predicted"/>
<dbReference type="EMBL" id="CP041969">
    <property type="protein sequence ID" value="QMV42968.1"/>
    <property type="molecule type" value="Genomic_DNA"/>
</dbReference>
<organism evidence="2 3">
    <name type="scientific">Cohnella cholangitidis</name>
    <dbReference type="NCBI Taxonomy" id="2598458"/>
    <lineage>
        <taxon>Bacteria</taxon>
        <taxon>Bacillati</taxon>
        <taxon>Bacillota</taxon>
        <taxon>Bacilli</taxon>
        <taxon>Bacillales</taxon>
        <taxon>Paenibacillaceae</taxon>
        <taxon>Cohnella</taxon>
    </lineage>
</organism>
<accession>A0A7G5C184</accession>
<dbReference type="KEGG" id="cchl:FPL14_18580"/>
<dbReference type="Pfam" id="PF24032">
    <property type="entry name" value="YQBQ"/>
    <property type="match status" value="1"/>
</dbReference>
<reference evidence="2 3" key="1">
    <citation type="submission" date="2019-07" db="EMBL/GenBank/DDBJ databases">
        <authorList>
            <person name="Kim J.K."/>
            <person name="Cheong H.-M."/>
            <person name="Choi Y."/>
            <person name="Hwang K.J."/>
            <person name="Lee S."/>
            <person name="Choi C."/>
        </authorList>
    </citation>
    <scope>NUCLEOTIDE SEQUENCE [LARGE SCALE GENOMIC DNA]</scope>
    <source>
        <strain evidence="2 3">KS 22</strain>
    </source>
</reference>
<evidence type="ECO:0000259" key="1">
    <source>
        <dbReference type="Pfam" id="PF24032"/>
    </source>
</evidence>
<dbReference type="RefSeq" id="WP_182299197.1">
    <property type="nucleotide sequence ID" value="NZ_CP041969.1"/>
</dbReference>
<sequence length="321" mass="35840">MSYEVVFAKKYDISRLVESISLDESLEEIAYRANLRLVVTPDMPVISPGQELRIGGIPFGQSRKENLFNPGVVWECNSTNAGSKHLSITAYEKTIYLAKSEDERLMPANQTATERLKQYAKDWGIPVGNIADTGKKLARSIKRSQTILSMIMGDLKETVDKGGAMYRVRMTERGLELAEIGRNKIVWELEAIQDVTQVRTLEGAITRVKVLGSQQNENWVAEPLAVKSKDTDKYGTLQKLISDSNIKSKKQAEEAAAKMLLGVQETYSVSSLDINTIRAGDRVRLNGLELIVTRISHQLGDPGHMELELAAENKVRRDYLA</sequence>
<dbReference type="InterPro" id="IPR056937">
    <property type="entry name" value="YqbQ/XkdQ"/>
</dbReference>
<gene>
    <name evidence="2" type="ORF">FPL14_18580</name>
</gene>
<feature type="domain" description="YqbQ/XkdQ" evidence="1">
    <location>
        <begin position="64"/>
        <end position="309"/>
    </location>
</feature>
<keyword evidence="3" id="KW-1185">Reference proteome</keyword>
<protein>
    <submittedName>
        <fullName evidence="2">Phage portal protein</fullName>
    </submittedName>
</protein>
<name>A0A7G5C184_9BACL</name>
<dbReference type="AlphaFoldDB" id="A0A7G5C184"/>
<evidence type="ECO:0000313" key="2">
    <source>
        <dbReference type="EMBL" id="QMV42968.1"/>
    </source>
</evidence>